<name>A0A2P2QN37_RHIMU</name>
<proteinExistence type="predicted"/>
<sequence length="65" mass="7656">MITNMEQSFLSCEWLKKLENVSLEFPFDGHLFFRMPLIVISNTEKVPCWNGLNQWINVPEKDSLP</sequence>
<dbReference type="EMBL" id="GGEC01087936">
    <property type="protein sequence ID" value="MBX68420.1"/>
    <property type="molecule type" value="Transcribed_RNA"/>
</dbReference>
<accession>A0A2P2QN37</accession>
<protein>
    <submittedName>
        <fullName evidence="1">Uncharacterized protein</fullName>
    </submittedName>
</protein>
<evidence type="ECO:0000313" key="1">
    <source>
        <dbReference type="EMBL" id="MBX68420.1"/>
    </source>
</evidence>
<reference evidence="1" key="1">
    <citation type="submission" date="2018-02" db="EMBL/GenBank/DDBJ databases">
        <title>Rhizophora mucronata_Transcriptome.</title>
        <authorList>
            <person name="Meera S.P."/>
            <person name="Sreeshan A."/>
            <person name="Augustine A."/>
        </authorList>
    </citation>
    <scope>NUCLEOTIDE SEQUENCE</scope>
    <source>
        <tissue evidence="1">Leaf</tissue>
    </source>
</reference>
<dbReference type="AlphaFoldDB" id="A0A2P2QN37"/>
<organism evidence="1">
    <name type="scientific">Rhizophora mucronata</name>
    <name type="common">Asiatic mangrove</name>
    <dbReference type="NCBI Taxonomy" id="61149"/>
    <lineage>
        <taxon>Eukaryota</taxon>
        <taxon>Viridiplantae</taxon>
        <taxon>Streptophyta</taxon>
        <taxon>Embryophyta</taxon>
        <taxon>Tracheophyta</taxon>
        <taxon>Spermatophyta</taxon>
        <taxon>Magnoliopsida</taxon>
        <taxon>eudicotyledons</taxon>
        <taxon>Gunneridae</taxon>
        <taxon>Pentapetalae</taxon>
        <taxon>rosids</taxon>
        <taxon>fabids</taxon>
        <taxon>Malpighiales</taxon>
        <taxon>Rhizophoraceae</taxon>
        <taxon>Rhizophora</taxon>
    </lineage>
</organism>